<evidence type="ECO:0000256" key="1">
    <source>
        <dbReference type="SAM" id="MobiDB-lite"/>
    </source>
</evidence>
<name>A0A917KV50_9ACTN</name>
<reference evidence="2" key="2">
    <citation type="submission" date="2020-09" db="EMBL/GenBank/DDBJ databases">
        <authorList>
            <person name="Sun Q."/>
            <person name="Zhou Y."/>
        </authorList>
    </citation>
    <scope>NUCLEOTIDE SEQUENCE</scope>
    <source>
        <strain evidence="2">CGMCC 4.7272</strain>
    </source>
</reference>
<keyword evidence="3" id="KW-1185">Reference proteome</keyword>
<organism evidence="2 3">
    <name type="scientific">Streptomyces lacrimifluminis</name>
    <dbReference type="NCBI Taxonomy" id="1500077"/>
    <lineage>
        <taxon>Bacteria</taxon>
        <taxon>Bacillati</taxon>
        <taxon>Actinomycetota</taxon>
        <taxon>Actinomycetes</taxon>
        <taxon>Kitasatosporales</taxon>
        <taxon>Streptomycetaceae</taxon>
        <taxon>Streptomyces</taxon>
    </lineage>
</organism>
<evidence type="ECO:0008006" key="4">
    <source>
        <dbReference type="Google" id="ProtNLM"/>
    </source>
</evidence>
<evidence type="ECO:0000313" key="3">
    <source>
        <dbReference type="Proteomes" id="UP000625682"/>
    </source>
</evidence>
<evidence type="ECO:0000313" key="2">
    <source>
        <dbReference type="EMBL" id="GGJ31469.1"/>
    </source>
</evidence>
<dbReference type="AlphaFoldDB" id="A0A917KV50"/>
<proteinExistence type="predicted"/>
<reference evidence="2" key="1">
    <citation type="journal article" date="2014" name="Int. J. Syst. Evol. Microbiol.">
        <title>Complete genome sequence of Corynebacterium casei LMG S-19264T (=DSM 44701T), isolated from a smear-ripened cheese.</title>
        <authorList>
            <consortium name="US DOE Joint Genome Institute (JGI-PGF)"/>
            <person name="Walter F."/>
            <person name="Albersmeier A."/>
            <person name="Kalinowski J."/>
            <person name="Ruckert C."/>
        </authorList>
    </citation>
    <scope>NUCLEOTIDE SEQUENCE</scope>
    <source>
        <strain evidence="2">CGMCC 4.7272</strain>
    </source>
</reference>
<accession>A0A917KV50</accession>
<feature type="compositionally biased region" description="Basic and acidic residues" evidence="1">
    <location>
        <begin position="14"/>
        <end position="23"/>
    </location>
</feature>
<comment type="caution">
    <text evidence="2">The sequence shown here is derived from an EMBL/GenBank/DDBJ whole genome shotgun (WGS) entry which is preliminary data.</text>
</comment>
<feature type="region of interest" description="Disordered" evidence="1">
    <location>
        <begin position="12"/>
        <end position="44"/>
    </location>
</feature>
<protein>
    <recommendedName>
        <fullName evidence="4">DNA-binding protein</fullName>
    </recommendedName>
</protein>
<dbReference type="EMBL" id="BMMU01000008">
    <property type="protein sequence ID" value="GGJ31469.1"/>
    <property type="molecule type" value="Genomic_DNA"/>
</dbReference>
<sequence length="183" mass="20036">MGFATPVAVASVRSDGHGGHDLESSSVTAPGAVPKRQTETRKPSGNYSGIWVSRYEFFSSGRDSSFTGLHYVVLLEHGNKLTVRSLPNGSLNPNSPLSMDLTVDGNVVTGTWVEETAIDGYYAGARYHAAIQMLIEPTGRRMQGKWIGFGREFDVNTGPWILEFKDASTNKESLEKWNVRPEA</sequence>
<dbReference type="Proteomes" id="UP000625682">
    <property type="component" value="Unassembled WGS sequence"/>
</dbReference>
<gene>
    <name evidence="2" type="ORF">GCM10012282_30070</name>
</gene>